<name>A0A367RF04_NOSPU</name>
<dbReference type="InterPro" id="IPR004547">
    <property type="entry name" value="Glucosamine6P_isomerase"/>
</dbReference>
<organism evidence="3 4">
    <name type="scientific">Nostoc punctiforme NIES-2108</name>
    <dbReference type="NCBI Taxonomy" id="1356359"/>
    <lineage>
        <taxon>Bacteria</taxon>
        <taxon>Bacillati</taxon>
        <taxon>Cyanobacteriota</taxon>
        <taxon>Cyanophyceae</taxon>
        <taxon>Nostocales</taxon>
        <taxon>Nostocaceae</taxon>
        <taxon>Nostoc</taxon>
    </lineage>
</organism>
<keyword evidence="1" id="KW-0119">Carbohydrate metabolism</keyword>
<dbReference type="AlphaFoldDB" id="A0A367RF04"/>
<feature type="domain" description="Glucosamine/galactosamine-6-phosphate isomerase" evidence="2">
    <location>
        <begin position="21"/>
        <end position="239"/>
    </location>
</feature>
<comment type="caution">
    <text evidence="3">The sequence shown here is derived from an EMBL/GenBank/DDBJ whole genome shotgun (WGS) entry which is preliminary data.</text>
</comment>
<reference evidence="3 4" key="1">
    <citation type="submission" date="2016-04" db="EMBL/GenBank/DDBJ databases">
        <authorList>
            <person name="Evans L.H."/>
            <person name="Alamgir A."/>
            <person name="Owens N."/>
            <person name="Weber N.D."/>
            <person name="Virtaneva K."/>
            <person name="Barbian K."/>
            <person name="Babar A."/>
            <person name="Rosenke K."/>
        </authorList>
    </citation>
    <scope>NUCLEOTIDE SEQUENCE [LARGE SCALE GENOMIC DNA]</scope>
    <source>
        <strain evidence="3">NIES-2108</strain>
    </source>
</reference>
<dbReference type="PANTHER" id="PTHR11280:SF6">
    <property type="entry name" value="GLUCOSAMINE-6-PHOSPHATE ISOMERASE NAGB"/>
    <property type="match status" value="1"/>
</dbReference>
<dbReference type="GO" id="GO:0005975">
    <property type="term" value="P:carbohydrate metabolic process"/>
    <property type="evidence" value="ECO:0007669"/>
    <property type="project" value="InterPro"/>
</dbReference>
<dbReference type="InterPro" id="IPR006148">
    <property type="entry name" value="Glc/Gal-6P_isomerase"/>
</dbReference>
<evidence type="ECO:0000256" key="1">
    <source>
        <dbReference type="ARBA" id="ARBA00023277"/>
    </source>
</evidence>
<dbReference type="GO" id="GO:0042802">
    <property type="term" value="F:identical protein binding"/>
    <property type="evidence" value="ECO:0007669"/>
    <property type="project" value="TreeGrafter"/>
</dbReference>
<dbReference type="GO" id="GO:0004342">
    <property type="term" value="F:glucosamine-6-phosphate deaminase activity"/>
    <property type="evidence" value="ECO:0007669"/>
    <property type="project" value="InterPro"/>
</dbReference>
<protein>
    <submittedName>
        <fullName evidence="3">Glucosamine-6-phosphate deaminase</fullName>
    </submittedName>
</protein>
<dbReference type="Proteomes" id="UP000252085">
    <property type="component" value="Unassembled WGS sequence"/>
</dbReference>
<evidence type="ECO:0000313" key="4">
    <source>
        <dbReference type="Proteomes" id="UP000252085"/>
    </source>
</evidence>
<dbReference type="SUPFAM" id="SSF100950">
    <property type="entry name" value="NagB/RpiA/CoA transferase-like"/>
    <property type="match status" value="1"/>
</dbReference>
<evidence type="ECO:0000313" key="3">
    <source>
        <dbReference type="EMBL" id="RCJ35116.1"/>
    </source>
</evidence>
<accession>A0A367RF04</accession>
<dbReference type="Gene3D" id="3.40.50.1360">
    <property type="match status" value="1"/>
</dbReference>
<dbReference type="CDD" id="cd01399">
    <property type="entry name" value="GlcN6P_deaminase"/>
    <property type="match status" value="1"/>
</dbReference>
<proteinExistence type="predicted"/>
<gene>
    <name evidence="3" type="ORF">A6769_20400</name>
</gene>
<dbReference type="InterPro" id="IPR037171">
    <property type="entry name" value="NagB/RpiA_transferase-like"/>
</dbReference>
<dbReference type="GO" id="GO:0005737">
    <property type="term" value="C:cytoplasm"/>
    <property type="evidence" value="ECO:0007669"/>
    <property type="project" value="TreeGrafter"/>
</dbReference>
<sequence length="259" mass="29020">MVAATNFFRVDDLLVQIYNSEVEMAEDVAEIVQKYLQQVLNLQDTAAVLLATGNSQLKFLDALIALGGVDWSRIILFHLDEYLGISADHSASFRRYMRERVEKRVNPKKFHYIEGDTLQPVAECDRYTKLLQAQPIDLCCLGVGENGHLAFNDPDVANFQDPYRVKLVKLDNVNRQQQVSTGHFANLETVPQYAFTVTIPTICSAKKIICLAPEKRKANVVKQMLQASISTDCAASILRQQPQATLFLDVNSASVLELT</sequence>
<dbReference type="EMBL" id="LXQE01000153">
    <property type="protein sequence ID" value="RCJ35116.1"/>
    <property type="molecule type" value="Genomic_DNA"/>
</dbReference>
<evidence type="ECO:0000259" key="2">
    <source>
        <dbReference type="Pfam" id="PF01182"/>
    </source>
</evidence>
<dbReference type="Pfam" id="PF01182">
    <property type="entry name" value="Glucosamine_iso"/>
    <property type="match status" value="1"/>
</dbReference>
<dbReference type="GO" id="GO:0006046">
    <property type="term" value="P:N-acetylglucosamine catabolic process"/>
    <property type="evidence" value="ECO:0007669"/>
    <property type="project" value="TreeGrafter"/>
</dbReference>
<dbReference type="GO" id="GO:0019262">
    <property type="term" value="P:N-acetylneuraminate catabolic process"/>
    <property type="evidence" value="ECO:0007669"/>
    <property type="project" value="TreeGrafter"/>
</dbReference>
<dbReference type="PANTHER" id="PTHR11280">
    <property type="entry name" value="GLUCOSAMINE-6-PHOSPHATE ISOMERASE"/>
    <property type="match status" value="1"/>
</dbReference>
<dbReference type="GO" id="GO:0006043">
    <property type="term" value="P:glucosamine catabolic process"/>
    <property type="evidence" value="ECO:0007669"/>
    <property type="project" value="TreeGrafter"/>
</dbReference>